<keyword evidence="6 8" id="KW-1133">Transmembrane helix</keyword>
<dbReference type="Proteomes" id="UP000664578">
    <property type="component" value="Unassembled WGS sequence"/>
</dbReference>
<dbReference type="PROSITE" id="PS50893">
    <property type="entry name" value="ABC_TRANSPORTER_2"/>
    <property type="match status" value="1"/>
</dbReference>
<dbReference type="Gene3D" id="3.40.50.300">
    <property type="entry name" value="P-loop containing nucleotide triphosphate hydrolases"/>
    <property type="match status" value="1"/>
</dbReference>
<dbReference type="GO" id="GO:0034040">
    <property type="term" value="F:ATPase-coupled lipid transmembrane transporter activity"/>
    <property type="evidence" value="ECO:0007669"/>
    <property type="project" value="TreeGrafter"/>
</dbReference>
<dbReference type="InterPro" id="IPR011527">
    <property type="entry name" value="ABC1_TM_dom"/>
</dbReference>
<keyword evidence="5 11" id="KW-0067">ATP-binding</keyword>
<keyword evidence="2" id="KW-0813">Transport</keyword>
<dbReference type="GO" id="GO:0140359">
    <property type="term" value="F:ABC-type transporter activity"/>
    <property type="evidence" value="ECO:0007669"/>
    <property type="project" value="InterPro"/>
</dbReference>
<accession>A0A8I1MFI0</accession>
<feature type="transmembrane region" description="Helical" evidence="8">
    <location>
        <begin position="20"/>
        <end position="44"/>
    </location>
</feature>
<proteinExistence type="predicted"/>
<dbReference type="GO" id="GO:0016887">
    <property type="term" value="F:ATP hydrolysis activity"/>
    <property type="evidence" value="ECO:0007669"/>
    <property type="project" value="InterPro"/>
</dbReference>
<organism evidence="11 12">
    <name type="scientific">Priestia flexa</name>
    <dbReference type="NCBI Taxonomy" id="86664"/>
    <lineage>
        <taxon>Bacteria</taxon>
        <taxon>Bacillati</taxon>
        <taxon>Bacillota</taxon>
        <taxon>Bacilli</taxon>
        <taxon>Bacillales</taxon>
        <taxon>Bacillaceae</taxon>
        <taxon>Priestia</taxon>
    </lineage>
</organism>
<keyword evidence="7 8" id="KW-0472">Membrane</keyword>
<keyword evidence="4" id="KW-0547">Nucleotide-binding</keyword>
<gene>
    <name evidence="11" type="ORF">JF537_07760</name>
</gene>
<comment type="subcellular location">
    <subcellularLocation>
        <location evidence="1">Cell membrane</location>
        <topology evidence="1">Multi-pass membrane protein</topology>
    </subcellularLocation>
</comment>
<dbReference type="PROSITE" id="PS00211">
    <property type="entry name" value="ABC_TRANSPORTER_1"/>
    <property type="match status" value="1"/>
</dbReference>
<dbReference type="GeneID" id="93682192"/>
<evidence type="ECO:0000313" key="11">
    <source>
        <dbReference type="EMBL" id="MBN8251470.1"/>
    </source>
</evidence>
<dbReference type="SUPFAM" id="SSF52540">
    <property type="entry name" value="P-loop containing nucleoside triphosphate hydrolases"/>
    <property type="match status" value="1"/>
</dbReference>
<dbReference type="Pfam" id="PF00005">
    <property type="entry name" value="ABC_tran"/>
    <property type="match status" value="1"/>
</dbReference>
<dbReference type="GO" id="GO:0005886">
    <property type="term" value="C:plasma membrane"/>
    <property type="evidence" value="ECO:0007669"/>
    <property type="project" value="UniProtKB-SubCell"/>
</dbReference>
<dbReference type="InterPro" id="IPR003439">
    <property type="entry name" value="ABC_transporter-like_ATP-bd"/>
</dbReference>
<dbReference type="SMART" id="SM00382">
    <property type="entry name" value="AAA"/>
    <property type="match status" value="1"/>
</dbReference>
<dbReference type="InterPro" id="IPR027417">
    <property type="entry name" value="P-loop_NTPase"/>
</dbReference>
<keyword evidence="3 8" id="KW-0812">Transmembrane</keyword>
<evidence type="ECO:0000259" key="9">
    <source>
        <dbReference type="PROSITE" id="PS50893"/>
    </source>
</evidence>
<dbReference type="FunFam" id="3.40.50.300:FF:000604">
    <property type="entry name" value="ABC transporter B family member 28"/>
    <property type="match status" value="1"/>
</dbReference>
<feature type="transmembrane region" description="Helical" evidence="8">
    <location>
        <begin position="263"/>
        <end position="284"/>
    </location>
</feature>
<evidence type="ECO:0000256" key="8">
    <source>
        <dbReference type="SAM" id="Phobius"/>
    </source>
</evidence>
<reference evidence="11" key="1">
    <citation type="submission" date="2020-12" db="EMBL/GenBank/DDBJ databases">
        <title>PHA producing bacteria isolated from mangrove.</title>
        <authorList>
            <person name="Zheng W."/>
            <person name="Yu S."/>
            <person name="Huang Y."/>
        </authorList>
    </citation>
    <scope>NUCLEOTIDE SEQUENCE</scope>
    <source>
        <strain evidence="11">GN22-4</strain>
    </source>
</reference>
<evidence type="ECO:0000256" key="4">
    <source>
        <dbReference type="ARBA" id="ARBA00022741"/>
    </source>
</evidence>
<dbReference type="EMBL" id="JAEMWV010000003">
    <property type="protein sequence ID" value="MBN8251470.1"/>
    <property type="molecule type" value="Genomic_DNA"/>
</dbReference>
<dbReference type="Pfam" id="PF00664">
    <property type="entry name" value="ABC_membrane"/>
    <property type="match status" value="1"/>
</dbReference>
<comment type="caution">
    <text evidence="11">The sequence shown here is derived from an EMBL/GenBank/DDBJ whole genome shotgun (WGS) entry which is preliminary data.</text>
</comment>
<dbReference type="PANTHER" id="PTHR24221">
    <property type="entry name" value="ATP-BINDING CASSETTE SUB-FAMILY B"/>
    <property type="match status" value="1"/>
</dbReference>
<feature type="transmembrane region" description="Helical" evidence="8">
    <location>
        <begin position="152"/>
        <end position="171"/>
    </location>
</feature>
<dbReference type="PANTHER" id="PTHR24221:SF654">
    <property type="entry name" value="ATP-BINDING CASSETTE SUB-FAMILY B MEMBER 6"/>
    <property type="match status" value="1"/>
</dbReference>
<name>A0A8I1MFI0_9BACI</name>
<evidence type="ECO:0000256" key="3">
    <source>
        <dbReference type="ARBA" id="ARBA00022692"/>
    </source>
</evidence>
<dbReference type="AlphaFoldDB" id="A0A8I1MFI0"/>
<dbReference type="InterPro" id="IPR039421">
    <property type="entry name" value="Type_1_exporter"/>
</dbReference>
<protein>
    <submittedName>
        <fullName evidence="11">ABC transporter ATP-binding protein</fullName>
    </submittedName>
</protein>
<sequence>MNYVFYFLKQIHSYAGKALYLNLLAMVAISLLEGVAILLLVPMLTMSGIVDFSKVNESGMKFFELFTYVPNQLSLSLILVVFVLIAFVQYFLYRRVSIKNAMIQQGFFRQMRLQTYESVLHANWSFFLRKRKSDLIHLLQTEVARVSGGTHALLQFMTSLVFTCIQIMLALLLSPVITLFVLLCGAILLFFNRTFLRKSLSLGKRNFTLGRDYVAGLTDQINGIKDIKSNTLEASRVEWHSSITKQMQSEQLEYTKMKMTSQFYYKVASSIFIALFIFVAIKLFQAQASQLMLIILIFSRLWPKVAGIQGELEQIAKSFPSFEAIKLLQEECREAQEYGNRQSQSTQLVLKREIACRNIHFRYNDDGEAYALQNINLVIPVHQMTALVGSSGAGKSTLIDIIMGLNQPQKGAVFIDGVPLSATNIMAFRQLISYVPQDPVLFNASIRENLLLVDPNATEERMWEVLQFSLAADFVENLPSGLDTLIGDRGIKLSGGERQRLVLARAILKKPKILVLDEATSALDTENEYKIQRALDSLKGRMTIVVIAHRLSTIRNADQVLVLQEGQVIQQGEFKSLAADKGLLFNRLLEKQMKVME</sequence>
<dbReference type="Gene3D" id="1.20.1560.10">
    <property type="entry name" value="ABC transporter type 1, transmembrane domain"/>
    <property type="match status" value="1"/>
</dbReference>
<feature type="transmembrane region" description="Helical" evidence="8">
    <location>
        <begin position="73"/>
        <end position="93"/>
    </location>
</feature>
<dbReference type="RefSeq" id="WP_206782413.1">
    <property type="nucleotide sequence ID" value="NZ_CP090431.1"/>
</dbReference>
<dbReference type="PROSITE" id="PS50929">
    <property type="entry name" value="ABC_TM1F"/>
    <property type="match status" value="1"/>
</dbReference>
<evidence type="ECO:0000256" key="5">
    <source>
        <dbReference type="ARBA" id="ARBA00022840"/>
    </source>
</evidence>
<evidence type="ECO:0000313" key="12">
    <source>
        <dbReference type="Proteomes" id="UP000664578"/>
    </source>
</evidence>
<dbReference type="SUPFAM" id="SSF90123">
    <property type="entry name" value="ABC transporter transmembrane region"/>
    <property type="match status" value="1"/>
</dbReference>
<feature type="transmembrane region" description="Helical" evidence="8">
    <location>
        <begin position="177"/>
        <end position="196"/>
    </location>
</feature>
<evidence type="ECO:0000256" key="6">
    <source>
        <dbReference type="ARBA" id="ARBA00022989"/>
    </source>
</evidence>
<evidence type="ECO:0000259" key="10">
    <source>
        <dbReference type="PROSITE" id="PS50929"/>
    </source>
</evidence>
<dbReference type="GO" id="GO:0005524">
    <property type="term" value="F:ATP binding"/>
    <property type="evidence" value="ECO:0007669"/>
    <property type="project" value="UniProtKB-KW"/>
</dbReference>
<evidence type="ECO:0000256" key="7">
    <source>
        <dbReference type="ARBA" id="ARBA00023136"/>
    </source>
</evidence>
<feature type="domain" description="ABC transmembrane type-1" evidence="10">
    <location>
        <begin position="34"/>
        <end position="317"/>
    </location>
</feature>
<dbReference type="InterPro" id="IPR003593">
    <property type="entry name" value="AAA+_ATPase"/>
</dbReference>
<evidence type="ECO:0000256" key="2">
    <source>
        <dbReference type="ARBA" id="ARBA00022448"/>
    </source>
</evidence>
<dbReference type="GO" id="GO:0005737">
    <property type="term" value="C:cytoplasm"/>
    <property type="evidence" value="ECO:0007669"/>
    <property type="project" value="UniProtKB-ARBA"/>
</dbReference>
<evidence type="ECO:0000256" key="1">
    <source>
        <dbReference type="ARBA" id="ARBA00004651"/>
    </source>
</evidence>
<feature type="domain" description="ABC transporter" evidence="9">
    <location>
        <begin position="354"/>
        <end position="590"/>
    </location>
</feature>
<dbReference type="InterPro" id="IPR036640">
    <property type="entry name" value="ABC1_TM_sf"/>
</dbReference>
<dbReference type="InterPro" id="IPR017871">
    <property type="entry name" value="ABC_transporter-like_CS"/>
</dbReference>